<dbReference type="AlphaFoldDB" id="A0ABD6CWX0"/>
<name>A0ABD6CWX0_9EURY</name>
<evidence type="ECO:0008006" key="4">
    <source>
        <dbReference type="Google" id="ProtNLM"/>
    </source>
</evidence>
<dbReference type="EMBL" id="JBHUDL010000009">
    <property type="protein sequence ID" value="MFD1633369.1"/>
    <property type="molecule type" value="Genomic_DNA"/>
</dbReference>
<dbReference type="RefSeq" id="WP_256405743.1">
    <property type="nucleotide sequence ID" value="NZ_CP187151.1"/>
</dbReference>
<evidence type="ECO:0000313" key="3">
    <source>
        <dbReference type="Proteomes" id="UP001597075"/>
    </source>
</evidence>
<organism evidence="2 3">
    <name type="scientific">Haloplanus ruber</name>
    <dbReference type="NCBI Taxonomy" id="869892"/>
    <lineage>
        <taxon>Archaea</taxon>
        <taxon>Methanobacteriati</taxon>
        <taxon>Methanobacteriota</taxon>
        <taxon>Stenosarchaea group</taxon>
        <taxon>Halobacteria</taxon>
        <taxon>Halobacteriales</taxon>
        <taxon>Haloferacaceae</taxon>
        <taxon>Haloplanus</taxon>
    </lineage>
</organism>
<protein>
    <recommendedName>
        <fullName evidence="4">CopG family transcriptional regulator</fullName>
    </recommendedName>
</protein>
<reference evidence="2 3" key="1">
    <citation type="journal article" date="2019" name="Int. J. Syst. Evol. Microbiol.">
        <title>The Global Catalogue of Microorganisms (GCM) 10K type strain sequencing project: providing services to taxonomists for standard genome sequencing and annotation.</title>
        <authorList>
            <consortium name="The Broad Institute Genomics Platform"/>
            <consortium name="The Broad Institute Genome Sequencing Center for Infectious Disease"/>
            <person name="Wu L."/>
            <person name="Ma J."/>
        </authorList>
    </citation>
    <scope>NUCLEOTIDE SEQUENCE [LARGE SCALE GENOMIC DNA]</scope>
    <source>
        <strain evidence="2 3">CGMCC 1.10594</strain>
    </source>
</reference>
<feature type="region of interest" description="Disordered" evidence="1">
    <location>
        <begin position="45"/>
        <end position="70"/>
    </location>
</feature>
<keyword evidence="3" id="KW-1185">Reference proteome</keyword>
<sequence length="70" mass="7890">MTEISLSDDLAERIEGRIDGTEFDGVDEYAEFVLGEVLARVEHDAAESQEETASREQVQNRLQSLGYLEE</sequence>
<evidence type="ECO:0000256" key="1">
    <source>
        <dbReference type="SAM" id="MobiDB-lite"/>
    </source>
</evidence>
<proteinExistence type="predicted"/>
<gene>
    <name evidence="2" type="ORF">ACFSBJ_06430</name>
</gene>
<accession>A0ABD6CWX0</accession>
<dbReference type="Proteomes" id="UP001597075">
    <property type="component" value="Unassembled WGS sequence"/>
</dbReference>
<comment type="caution">
    <text evidence="2">The sequence shown here is derived from an EMBL/GenBank/DDBJ whole genome shotgun (WGS) entry which is preliminary data.</text>
</comment>
<evidence type="ECO:0000313" key="2">
    <source>
        <dbReference type="EMBL" id="MFD1633369.1"/>
    </source>
</evidence>